<feature type="domain" description="Pyrroline-5-carboxylate reductase dimerisation" evidence="3">
    <location>
        <begin position="159"/>
        <end position="259"/>
    </location>
</feature>
<reference evidence="5" key="1">
    <citation type="journal article" date="2019" name="Int. J. Syst. Evol. Microbiol.">
        <title>The Global Catalogue of Microorganisms (GCM) 10K type strain sequencing project: providing services to taxonomists for standard genome sequencing and annotation.</title>
        <authorList>
            <consortium name="The Broad Institute Genomics Platform"/>
            <consortium name="The Broad Institute Genome Sequencing Center for Infectious Disease"/>
            <person name="Wu L."/>
            <person name="Ma J."/>
        </authorList>
    </citation>
    <scope>NUCLEOTIDE SEQUENCE [LARGE SCALE GENOMIC DNA]</scope>
    <source>
        <strain evidence="5">KACC 14058</strain>
    </source>
</reference>
<protein>
    <submittedName>
        <fullName evidence="4">Late competence protein ComER</fullName>
    </submittedName>
</protein>
<dbReference type="InterPro" id="IPR053790">
    <property type="entry name" value="P5CR-like_CS"/>
</dbReference>
<evidence type="ECO:0000259" key="3">
    <source>
        <dbReference type="Pfam" id="PF14748"/>
    </source>
</evidence>
<dbReference type="PANTHER" id="PTHR11645:SF51">
    <property type="entry name" value="COME OPERON PROTEIN 4"/>
    <property type="match status" value="1"/>
</dbReference>
<dbReference type="PANTHER" id="PTHR11645">
    <property type="entry name" value="PYRROLINE-5-CARBOXYLATE REDUCTASE"/>
    <property type="match status" value="1"/>
</dbReference>
<dbReference type="InterPro" id="IPR000304">
    <property type="entry name" value="Pyrroline-COOH_reductase"/>
</dbReference>
<dbReference type="SUPFAM" id="SSF48179">
    <property type="entry name" value="6-phosphogluconate dehydrogenase C-terminal domain-like"/>
    <property type="match status" value="1"/>
</dbReference>
<evidence type="ECO:0000256" key="1">
    <source>
        <dbReference type="ARBA" id="ARBA00005525"/>
    </source>
</evidence>
<comment type="similarity">
    <text evidence="1">Belongs to the pyrroline-5-carboxylate reductase family.</text>
</comment>
<dbReference type="Pfam" id="PF03807">
    <property type="entry name" value="F420_oxidored"/>
    <property type="match status" value="1"/>
</dbReference>
<dbReference type="InterPro" id="IPR029036">
    <property type="entry name" value="P5CR_dimer"/>
</dbReference>
<dbReference type="Gene3D" id="1.10.3730.10">
    <property type="entry name" value="ProC C-terminal domain-like"/>
    <property type="match status" value="1"/>
</dbReference>
<evidence type="ECO:0000313" key="4">
    <source>
        <dbReference type="EMBL" id="MFC4388467.1"/>
    </source>
</evidence>
<proteinExistence type="inferred from homology"/>
<dbReference type="PIRSF" id="PIRSF000193">
    <property type="entry name" value="Pyrrol-5-carb_rd"/>
    <property type="match status" value="1"/>
</dbReference>
<keyword evidence="5" id="KW-1185">Reference proteome</keyword>
<organism evidence="4 5">
    <name type="scientific">Gracilibacillus marinus</name>
    <dbReference type="NCBI Taxonomy" id="630535"/>
    <lineage>
        <taxon>Bacteria</taxon>
        <taxon>Bacillati</taxon>
        <taxon>Bacillota</taxon>
        <taxon>Bacilli</taxon>
        <taxon>Bacillales</taxon>
        <taxon>Bacillaceae</taxon>
        <taxon>Gracilibacillus</taxon>
    </lineage>
</organism>
<dbReference type="InterPro" id="IPR036291">
    <property type="entry name" value="NAD(P)-bd_dom_sf"/>
</dbReference>
<evidence type="ECO:0000259" key="2">
    <source>
        <dbReference type="Pfam" id="PF03807"/>
    </source>
</evidence>
<dbReference type="Proteomes" id="UP001595880">
    <property type="component" value="Unassembled WGS sequence"/>
</dbReference>
<evidence type="ECO:0000313" key="5">
    <source>
        <dbReference type="Proteomes" id="UP001595880"/>
    </source>
</evidence>
<dbReference type="EMBL" id="JBHSDV010000003">
    <property type="protein sequence ID" value="MFC4388467.1"/>
    <property type="molecule type" value="Genomic_DNA"/>
</dbReference>
<dbReference type="Gene3D" id="3.40.50.720">
    <property type="entry name" value="NAD(P)-binding Rossmann-like Domain"/>
    <property type="match status" value="1"/>
</dbReference>
<comment type="caution">
    <text evidence="4">The sequence shown here is derived from an EMBL/GenBank/DDBJ whole genome shotgun (WGS) entry which is preliminary data.</text>
</comment>
<accession>A0ABV8VX64</accession>
<dbReference type="RefSeq" id="WP_390199495.1">
    <property type="nucleotide sequence ID" value="NZ_JBHSDV010000003.1"/>
</dbReference>
<dbReference type="Pfam" id="PF14748">
    <property type="entry name" value="P5CR_dimer"/>
    <property type="match status" value="1"/>
</dbReference>
<dbReference type="InterPro" id="IPR008927">
    <property type="entry name" value="6-PGluconate_DH-like_C_sf"/>
</dbReference>
<name>A0ABV8VX64_9BACI</name>
<dbReference type="SUPFAM" id="SSF51735">
    <property type="entry name" value="NAD(P)-binding Rossmann-fold domains"/>
    <property type="match status" value="1"/>
</dbReference>
<feature type="domain" description="Pyrroline-5-carboxylate reductase catalytic N-terminal" evidence="2">
    <location>
        <begin position="3"/>
        <end position="96"/>
    </location>
</feature>
<sequence>MKCGIIGTGNMGQVLIHAFIQSHLLVEEELHIHNRSQDKAFHIKENYPFIHVEQSIEEVINKTDIIFLCVKPKQMIPILKKMNKKLTSNQLLVSITSALSVPEIESLVDCQVARMIPSITNQALAGVTLITFGTSIDNERKEILLKSARYFSEPVIIEEEIIRISSDMVSCGPAFFSYFAQKYIQAASESTAISTQHATLLIEKMLIGLGTLLQQGHFTLEELIEKVTVAGGITGVGIESLEKNQKQLFYDLIDKTHEKFYQEKKHLTDAIQKHD</sequence>
<dbReference type="PROSITE" id="PS00521">
    <property type="entry name" value="P5CR"/>
    <property type="match status" value="1"/>
</dbReference>
<gene>
    <name evidence="4" type="primary">comER</name>
    <name evidence="4" type="ORF">ACFOZ1_11715</name>
</gene>
<dbReference type="InterPro" id="IPR028939">
    <property type="entry name" value="P5C_Rdtase_cat_N"/>
</dbReference>
<dbReference type="NCBIfam" id="NF005814">
    <property type="entry name" value="PRK07680.1"/>
    <property type="match status" value="1"/>
</dbReference>